<dbReference type="RefSeq" id="WP_007003529.1">
    <property type="nucleotide sequence ID" value="NZ_GG770778.1"/>
</dbReference>
<dbReference type="GO" id="GO:0005576">
    <property type="term" value="C:extracellular region"/>
    <property type="evidence" value="ECO:0007669"/>
    <property type="project" value="UniProtKB-SubCell"/>
</dbReference>
<dbReference type="CDD" id="cd09113">
    <property type="entry name" value="PLDc_ymdC_like_2"/>
    <property type="match status" value="1"/>
</dbReference>
<feature type="domain" description="PLD phosphodiesterase" evidence="6">
    <location>
        <begin position="171"/>
        <end position="198"/>
    </location>
</feature>
<dbReference type="InterPro" id="IPR001736">
    <property type="entry name" value="PLipase_D/transphosphatidylase"/>
</dbReference>
<dbReference type="CDD" id="cd09111">
    <property type="entry name" value="PLDc_ymdC_like_1"/>
    <property type="match status" value="1"/>
</dbReference>
<evidence type="ECO:0000313" key="7">
    <source>
        <dbReference type="EMBL" id="EFH13309.1"/>
    </source>
</evidence>
<sequence length="513" mass="55285">MTAPAAPETLRHAAGLLPGLPPAPPPLASPVALMAPVLAGAAPLPSTADAWADALPSGAETGLALVSDGLEGFMLRAATARAAGRTLDLQYYRWSDDITGGLLAREVLAAADRGVRVRLLLDDSYALGADWRITLLSAHPRIEVRLFNTARLRWLGQFGLGLEFALGGWHLNHRMHNKNWVADGRLALVGGRNIADAYFDAAGDFNFRDLDMLIAGQAARQAQDAFDAYWASSLARPVEQFRKVAGISPAALEDFRAELAAMPDSDKARPYLQALAARRSALLDPGRALLPAEGEVRVLADPPAKAKGRGIGGGMAPAVEAMLRGATREAVLISPYFVPGRNGLRLIGQLRRRGVAVTVITNSLAATDVVAVHSGYARYRKHLLRFGVRLYELKRSGEHGSGVFGSRGASLHTKAMLVDGQAVFVGSFNLDPRSANLNTEMGAFARHAALGAQLRQEAERLTDPCRSWRLGLGRLRRLSWTDQNGTVHAEPDASWSRRMMARAIRYFPLEAQL</sequence>
<keyword evidence="4" id="KW-0964">Secreted</keyword>
<evidence type="ECO:0000256" key="2">
    <source>
        <dbReference type="ARBA" id="ARBA00004613"/>
    </source>
</evidence>
<dbReference type="OrthoDB" id="9814092at2"/>
<organism evidence="7 8">
    <name type="scientific">Pseudoroseomonas cervicalis ATCC 49957</name>
    <dbReference type="NCBI Taxonomy" id="525371"/>
    <lineage>
        <taxon>Bacteria</taxon>
        <taxon>Pseudomonadati</taxon>
        <taxon>Pseudomonadota</taxon>
        <taxon>Alphaproteobacteria</taxon>
        <taxon>Acetobacterales</taxon>
        <taxon>Roseomonadaceae</taxon>
        <taxon>Roseomonas</taxon>
    </lineage>
</organism>
<dbReference type="Gene3D" id="3.30.870.10">
    <property type="entry name" value="Endonuclease Chain A"/>
    <property type="match status" value="2"/>
</dbReference>
<dbReference type="PANTHER" id="PTHR21248:SF12">
    <property type="entry name" value="CARDIOLIPIN SYNTHASE C"/>
    <property type="match status" value="1"/>
</dbReference>
<comment type="caution">
    <text evidence="7">The sequence shown here is derived from an EMBL/GenBank/DDBJ whole genome shotgun (WGS) entry which is preliminary data.</text>
</comment>
<evidence type="ECO:0000256" key="5">
    <source>
        <dbReference type="ARBA" id="ARBA00029594"/>
    </source>
</evidence>
<gene>
    <name evidence="7" type="primary">cls</name>
    <name evidence="7" type="ORF">HMPREF0731_0469</name>
</gene>
<keyword evidence="7" id="KW-0378">Hydrolase</keyword>
<evidence type="ECO:0000313" key="8">
    <source>
        <dbReference type="Proteomes" id="UP000005324"/>
    </source>
</evidence>
<reference evidence="7 8" key="1">
    <citation type="submission" date="2010-04" db="EMBL/GenBank/DDBJ databases">
        <authorList>
            <person name="Qin X."/>
            <person name="Bachman B."/>
            <person name="Battles P."/>
            <person name="Bell A."/>
            <person name="Bess C."/>
            <person name="Bickham C."/>
            <person name="Chaboub L."/>
            <person name="Chen D."/>
            <person name="Coyle M."/>
            <person name="Deiros D.R."/>
            <person name="Dinh H."/>
            <person name="Forbes L."/>
            <person name="Fowler G."/>
            <person name="Francisco L."/>
            <person name="Fu Q."/>
            <person name="Gubbala S."/>
            <person name="Hale W."/>
            <person name="Han Y."/>
            <person name="Hemphill L."/>
            <person name="Highlander S.K."/>
            <person name="Hirani K."/>
            <person name="Hogues M."/>
            <person name="Jackson L."/>
            <person name="Jakkamsetti A."/>
            <person name="Javaid M."/>
            <person name="Jiang H."/>
            <person name="Korchina V."/>
            <person name="Kovar C."/>
            <person name="Lara F."/>
            <person name="Lee S."/>
            <person name="Mata R."/>
            <person name="Mathew T."/>
            <person name="Moen C."/>
            <person name="Morales K."/>
            <person name="Munidasa M."/>
            <person name="Nazareth L."/>
            <person name="Ngo R."/>
            <person name="Nguyen L."/>
            <person name="Okwuonu G."/>
            <person name="Ongeri F."/>
            <person name="Patil S."/>
            <person name="Petrosino J."/>
            <person name="Pham C."/>
            <person name="Pham P."/>
            <person name="Pu L.-L."/>
            <person name="Puazo M."/>
            <person name="Raj R."/>
            <person name="Reid J."/>
            <person name="Rouhana J."/>
            <person name="Saada N."/>
            <person name="Shang Y."/>
            <person name="Simmons D."/>
            <person name="Thornton R."/>
            <person name="Warren J."/>
            <person name="Weissenberger G."/>
            <person name="Zhang J."/>
            <person name="Zhang L."/>
            <person name="Zhou C."/>
            <person name="Zhu D."/>
            <person name="Muzny D."/>
            <person name="Worley K."/>
            <person name="Gibbs R."/>
        </authorList>
    </citation>
    <scope>NUCLEOTIDE SEQUENCE [LARGE SCALE GENOMIC DNA]</scope>
    <source>
        <strain evidence="7 8">ATCC 49957</strain>
    </source>
</reference>
<feature type="domain" description="PLD phosphodiesterase" evidence="6">
    <location>
        <begin position="407"/>
        <end position="434"/>
    </location>
</feature>
<dbReference type="SUPFAM" id="SSF56024">
    <property type="entry name" value="Phospholipase D/nuclease"/>
    <property type="match status" value="2"/>
</dbReference>
<dbReference type="HOGENOM" id="CLU_026287_0_0_5"/>
<proteinExistence type="predicted"/>
<dbReference type="PROSITE" id="PS50035">
    <property type="entry name" value="PLD"/>
    <property type="match status" value="2"/>
</dbReference>
<dbReference type="Proteomes" id="UP000005324">
    <property type="component" value="Unassembled WGS sequence"/>
</dbReference>
<evidence type="ECO:0000259" key="6">
    <source>
        <dbReference type="PROSITE" id="PS50035"/>
    </source>
</evidence>
<dbReference type="GO" id="GO:0016787">
    <property type="term" value="F:hydrolase activity"/>
    <property type="evidence" value="ECO:0007669"/>
    <property type="project" value="UniProtKB-KW"/>
</dbReference>
<accession>D5RHB0</accession>
<dbReference type="GO" id="GO:0030572">
    <property type="term" value="F:phosphatidyltransferase activity"/>
    <property type="evidence" value="ECO:0007669"/>
    <property type="project" value="UniProtKB-ARBA"/>
</dbReference>
<dbReference type="GO" id="GO:0032049">
    <property type="term" value="P:cardiolipin biosynthetic process"/>
    <property type="evidence" value="ECO:0007669"/>
    <property type="project" value="UniProtKB-ARBA"/>
</dbReference>
<name>D5RHB0_9PROT</name>
<dbReference type="InterPro" id="IPR025202">
    <property type="entry name" value="PLD-like_dom"/>
</dbReference>
<keyword evidence="8" id="KW-1185">Reference proteome</keyword>
<comment type="function">
    <text evidence="1">Could be a virulence factor.</text>
</comment>
<dbReference type="SMART" id="SM00155">
    <property type="entry name" value="PLDc"/>
    <property type="match status" value="2"/>
</dbReference>
<comment type="subcellular location">
    <subcellularLocation>
        <location evidence="2">Secreted</location>
    </subcellularLocation>
</comment>
<evidence type="ECO:0000256" key="1">
    <source>
        <dbReference type="ARBA" id="ARBA00003145"/>
    </source>
</evidence>
<dbReference type="Pfam" id="PF13091">
    <property type="entry name" value="PLDc_2"/>
    <property type="match status" value="2"/>
</dbReference>
<dbReference type="PANTHER" id="PTHR21248">
    <property type="entry name" value="CARDIOLIPIN SYNTHASE"/>
    <property type="match status" value="1"/>
</dbReference>
<evidence type="ECO:0000256" key="3">
    <source>
        <dbReference type="ARBA" id="ARBA00018392"/>
    </source>
</evidence>
<evidence type="ECO:0000256" key="4">
    <source>
        <dbReference type="ARBA" id="ARBA00022525"/>
    </source>
</evidence>
<protein>
    <recommendedName>
        <fullName evidence="3">Phospholipase D</fullName>
    </recommendedName>
    <alternativeName>
        <fullName evidence="5">Choline phosphatase</fullName>
    </alternativeName>
</protein>
<dbReference type="EMBL" id="ADVL01000093">
    <property type="protein sequence ID" value="EFH13309.1"/>
    <property type="molecule type" value="Genomic_DNA"/>
</dbReference>
<dbReference type="AlphaFoldDB" id="D5RHB0"/>